<accession>A0A4R0X4X9</accession>
<dbReference type="Proteomes" id="UP000294200">
    <property type="component" value="Unassembled WGS sequence"/>
</dbReference>
<feature type="region of interest" description="Disordered" evidence="1">
    <location>
        <begin position="26"/>
        <end position="48"/>
    </location>
</feature>
<gene>
    <name evidence="2" type="ORF">BZM27_48385</name>
</gene>
<reference evidence="2 3" key="1">
    <citation type="submission" date="2017-02" db="EMBL/GenBank/DDBJ databases">
        <title>Paraburkholderia sophoroidis sp. nov. and Paraburkholderia steynii sp. nov. rhizobial symbionts of the fynbos legume Hypocalyptus sophoroides.</title>
        <authorList>
            <person name="Steenkamp E.T."/>
            <person name="Beukes C.W."/>
            <person name="Van Zyl E."/>
            <person name="Avontuur J."/>
            <person name="Chan W.Y."/>
            <person name="Hassen A."/>
            <person name="Palmer M."/>
            <person name="Mthombeni L."/>
            <person name="Phalane F."/>
            <person name="Sereme K."/>
            <person name="Venter S.N."/>
        </authorList>
    </citation>
    <scope>NUCLEOTIDE SEQUENCE [LARGE SCALE GENOMIC DNA]</scope>
    <source>
        <strain evidence="2 3">HC1.1ba</strain>
    </source>
</reference>
<comment type="caution">
    <text evidence="2">The sequence shown here is derived from an EMBL/GenBank/DDBJ whole genome shotgun (WGS) entry which is preliminary data.</text>
</comment>
<proteinExistence type="predicted"/>
<evidence type="ECO:0000256" key="1">
    <source>
        <dbReference type="SAM" id="MobiDB-lite"/>
    </source>
</evidence>
<dbReference type="EMBL" id="MWML01000405">
    <property type="protein sequence ID" value="TCG03445.1"/>
    <property type="molecule type" value="Genomic_DNA"/>
</dbReference>
<evidence type="ECO:0000313" key="2">
    <source>
        <dbReference type="EMBL" id="TCG03445.1"/>
    </source>
</evidence>
<name>A0A4R0X4X9_9BURK</name>
<organism evidence="2 3">
    <name type="scientific">Paraburkholderia steynii</name>
    <dbReference type="NCBI Taxonomy" id="1245441"/>
    <lineage>
        <taxon>Bacteria</taxon>
        <taxon>Pseudomonadati</taxon>
        <taxon>Pseudomonadota</taxon>
        <taxon>Betaproteobacteria</taxon>
        <taxon>Burkholderiales</taxon>
        <taxon>Burkholderiaceae</taxon>
        <taxon>Paraburkholderia</taxon>
    </lineage>
</organism>
<evidence type="ECO:0000313" key="3">
    <source>
        <dbReference type="Proteomes" id="UP000294200"/>
    </source>
</evidence>
<keyword evidence="3" id="KW-1185">Reference proteome</keyword>
<sequence length="81" mass="9336">MDRHDTLVAISATYDLLRIRERHHQPDAAADRTRARKLATSRVGKREARLRQAEPPNGRMIDCLNPAGAQDVLRQFRFLPF</sequence>
<protein>
    <submittedName>
        <fullName evidence="2">Uncharacterized protein</fullName>
    </submittedName>
</protein>
<dbReference type="AlphaFoldDB" id="A0A4R0X4X9"/>